<proteinExistence type="predicted"/>
<dbReference type="Proteomes" id="UP001153678">
    <property type="component" value="Unassembled WGS sequence"/>
</dbReference>
<keyword evidence="1" id="KW-1133">Transmembrane helix</keyword>
<evidence type="ECO:0000313" key="3">
    <source>
        <dbReference type="Proteomes" id="UP001153678"/>
    </source>
</evidence>
<organism evidence="2 3">
    <name type="scientific">Funneliformis geosporum</name>
    <dbReference type="NCBI Taxonomy" id="1117311"/>
    <lineage>
        <taxon>Eukaryota</taxon>
        <taxon>Fungi</taxon>
        <taxon>Fungi incertae sedis</taxon>
        <taxon>Mucoromycota</taxon>
        <taxon>Glomeromycotina</taxon>
        <taxon>Glomeromycetes</taxon>
        <taxon>Glomerales</taxon>
        <taxon>Glomeraceae</taxon>
        <taxon>Funneliformis</taxon>
    </lineage>
</organism>
<evidence type="ECO:0000256" key="1">
    <source>
        <dbReference type="SAM" id="Phobius"/>
    </source>
</evidence>
<feature type="transmembrane region" description="Helical" evidence="1">
    <location>
        <begin position="21"/>
        <end position="38"/>
    </location>
</feature>
<sequence length="62" mass="7527">KQIEKPTHWCQMPNPLRHRQSFMFSDVLSLAMIIPFILERFLKPYHIKTETLNNWLTTSEIR</sequence>
<accession>A0A9W4X3T6</accession>
<feature type="non-terminal residue" evidence="2">
    <location>
        <position position="1"/>
    </location>
</feature>
<keyword evidence="1" id="KW-0812">Transmembrane</keyword>
<dbReference type="EMBL" id="CAMKVN010022530">
    <property type="protein sequence ID" value="CAI2199855.1"/>
    <property type="molecule type" value="Genomic_DNA"/>
</dbReference>
<reference evidence="2" key="1">
    <citation type="submission" date="2022-08" db="EMBL/GenBank/DDBJ databases">
        <authorList>
            <person name="Kallberg Y."/>
            <person name="Tangrot J."/>
            <person name="Rosling A."/>
        </authorList>
    </citation>
    <scope>NUCLEOTIDE SEQUENCE</scope>
    <source>
        <strain evidence="2">Wild A</strain>
    </source>
</reference>
<gene>
    <name evidence="2" type="ORF">FWILDA_LOCUS19280</name>
</gene>
<dbReference type="AlphaFoldDB" id="A0A9W4X3T6"/>
<name>A0A9W4X3T6_9GLOM</name>
<evidence type="ECO:0000313" key="2">
    <source>
        <dbReference type="EMBL" id="CAI2199855.1"/>
    </source>
</evidence>
<keyword evidence="3" id="KW-1185">Reference proteome</keyword>
<dbReference type="OrthoDB" id="2420685at2759"/>
<protein>
    <submittedName>
        <fullName evidence="2">2155_t:CDS:1</fullName>
    </submittedName>
</protein>
<comment type="caution">
    <text evidence="2">The sequence shown here is derived from an EMBL/GenBank/DDBJ whole genome shotgun (WGS) entry which is preliminary data.</text>
</comment>
<keyword evidence="1" id="KW-0472">Membrane</keyword>